<evidence type="ECO:0000313" key="3">
    <source>
        <dbReference type="Proteomes" id="UP001352223"/>
    </source>
</evidence>
<dbReference type="PANTHER" id="PTHR12110">
    <property type="entry name" value="HYDROXYPYRUVATE ISOMERASE"/>
    <property type="match status" value="1"/>
</dbReference>
<gene>
    <name evidence="2" type="ORF">OKJ48_40850</name>
</gene>
<feature type="domain" description="Xylose isomerase-like TIM barrel" evidence="1">
    <location>
        <begin position="31"/>
        <end position="239"/>
    </location>
</feature>
<dbReference type="EMBL" id="JAOZYB010000363">
    <property type="protein sequence ID" value="MEB3966535.1"/>
    <property type="molecule type" value="Genomic_DNA"/>
</dbReference>
<dbReference type="GO" id="GO:0016853">
    <property type="term" value="F:isomerase activity"/>
    <property type="evidence" value="ECO:0007669"/>
    <property type="project" value="UniProtKB-KW"/>
</dbReference>
<dbReference type="Gene3D" id="3.20.20.150">
    <property type="entry name" value="Divalent-metal-dependent TIM barrel enzymes"/>
    <property type="match status" value="1"/>
</dbReference>
<dbReference type="Proteomes" id="UP001352223">
    <property type="component" value="Unassembled WGS sequence"/>
</dbReference>
<protein>
    <submittedName>
        <fullName evidence="2">Sugar phosphate isomerase/epimerase</fullName>
    </submittedName>
</protein>
<dbReference type="InterPro" id="IPR013022">
    <property type="entry name" value="Xyl_isomerase-like_TIM-brl"/>
</dbReference>
<reference evidence="2 3" key="1">
    <citation type="submission" date="2022-10" db="EMBL/GenBank/DDBJ databases">
        <authorList>
            <person name="Xie J."/>
            <person name="Shen N."/>
        </authorList>
    </citation>
    <scope>NUCLEOTIDE SEQUENCE [LARGE SCALE GENOMIC DNA]</scope>
    <source>
        <strain evidence="2 3">DSM 41681</strain>
    </source>
</reference>
<keyword evidence="2" id="KW-0413">Isomerase</keyword>
<sequence>MAYGISTYAYFWRISERAPKPLSLLDMLVDTKELGGEVFQICDYPEIESYDAARLADVRDAARDLGLRLELGTRGVRPAHLAKYLDMAGQLDVTLVRSMMNTADHRPSVDEAVTLLREALPGYAAAGVTLGLETYEQVSTDDLLAVVKGVDDPHLGVVLDPGNSVARLERPADVVAATAPYVVNIHVKDFAFTRRDGWVGFTYAGCPLGTGLLDYPAMVAAVRPDERGLNQIVEHWLPWQDEGFDATARLEHQWTHHSITTLVSNTLLNTPLRSE</sequence>
<dbReference type="SUPFAM" id="SSF51658">
    <property type="entry name" value="Xylose isomerase-like"/>
    <property type="match status" value="1"/>
</dbReference>
<proteinExistence type="predicted"/>
<keyword evidence="3" id="KW-1185">Reference proteome</keyword>
<dbReference type="PANTHER" id="PTHR12110:SF52">
    <property type="entry name" value="XYLOSE ISOMERASE"/>
    <property type="match status" value="1"/>
</dbReference>
<dbReference type="InterPro" id="IPR050312">
    <property type="entry name" value="IolE/XylAMocC-like"/>
</dbReference>
<evidence type="ECO:0000259" key="1">
    <source>
        <dbReference type="Pfam" id="PF01261"/>
    </source>
</evidence>
<accession>A0ABU6CP67</accession>
<organism evidence="2 3">
    <name type="scientific">Streptomyces kunmingensis</name>
    <dbReference type="NCBI Taxonomy" id="68225"/>
    <lineage>
        <taxon>Bacteria</taxon>
        <taxon>Bacillati</taxon>
        <taxon>Actinomycetota</taxon>
        <taxon>Actinomycetes</taxon>
        <taxon>Kitasatosporales</taxon>
        <taxon>Streptomycetaceae</taxon>
        <taxon>Streptomyces</taxon>
    </lineage>
</organism>
<comment type="caution">
    <text evidence="2">The sequence shown here is derived from an EMBL/GenBank/DDBJ whole genome shotgun (WGS) entry which is preliminary data.</text>
</comment>
<name>A0ABU6CP67_9ACTN</name>
<evidence type="ECO:0000313" key="2">
    <source>
        <dbReference type="EMBL" id="MEB3966535.1"/>
    </source>
</evidence>
<dbReference type="RefSeq" id="WP_324775914.1">
    <property type="nucleotide sequence ID" value="NZ_BAAATS010000007.1"/>
</dbReference>
<dbReference type="Pfam" id="PF01261">
    <property type="entry name" value="AP_endonuc_2"/>
    <property type="match status" value="1"/>
</dbReference>
<dbReference type="InterPro" id="IPR036237">
    <property type="entry name" value="Xyl_isomerase-like_sf"/>
</dbReference>